<evidence type="ECO:0000313" key="5">
    <source>
        <dbReference type="Proteomes" id="UP000324159"/>
    </source>
</evidence>
<evidence type="ECO:0000256" key="1">
    <source>
        <dbReference type="ARBA" id="ARBA00022500"/>
    </source>
</evidence>
<dbReference type="InterPro" id="IPR011324">
    <property type="entry name" value="Cytotoxic_necrot_fac-like_cat"/>
</dbReference>
<dbReference type="PROSITE" id="PS51257">
    <property type="entry name" value="PROKAR_LIPOPROTEIN"/>
    <property type="match status" value="1"/>
</dbReference>
<name>A0A5D3WIU1_9BACT</name>
<dbReference type="InterPro" id="IPR038592">
    <property type="entry name" value="CheD-like_sf"/>
</dbReference>
<comment type="similarity">
    <text evidence="3">Belongs to the CheD family.</text>
</comment>
<dbReference type="PANTHER" id="PTHR35147:SF1">
    <property type="entry name" value="CHEMORECEPTOR GLUTAMINE DEAMIDASE CHED-RELATED"/>
    <property type="match status" value="1"/>
</dbReference>
<dbReference type="OrthoDB" id="9807202at2"/>
<dbReference type="PANTHER" id="PTHR35147">
    <property type="entry name" value="CHEMORECEPTOR GLUTAMINE DEAMIDASE CHED-RELATED"/>
    <property type="match status" value="1"/>
</dbReference>
<dbReference type="AlphaFoldDB" id="A0A5D3WIU1"/>
<dbReference type="InterPro" id="IPR005659">
    <property type="entry name" value="Chemorcpt_Glu_NH3ase_CheD"/>
</dbReference>
<reference evidence="4 5" key="1">
    <citation type="submission" date="2019-07" db="EMBL/GenBank/DDBJ databases">
        <title>Genomic Encyclopedia of Type Strains, Phase IV (KMG-IV): sequencing the most valuable type-strain genomes for metagenomic binning, comparative biology and taxonomic classification.</title>
        <authorList>
            <person name="Goeker M."/>
        </authorList>
    </citation>
    <scope>NUCLEOTIDE SEQUENCE [LARGE SCALE GENOMIC DNA]</scope>
    <source>
        <strain evidence="4 5">SS015</strain>
    </source>
</reference>
<accession>A0A5D3WIU1</accession>
<dbReference type="Pfam" id="PF03975">
    <property type="entry name" value="CheD"/>
    <property type="match status" value="1"/>
</dbReference>
<keyword evidence="2 3" id="KW-0378">Hydrolase</keyword>
<comment type="caution">
    <text evidence="4">The sequence shown here is derived from an EMBL/GenBank/DDBJ whole genome shotgun (WGS) entry which is preliminary data.</text>
</comment>
<proteinExistence type="inferred from homology"/>
<dbReference type="EMBL" id="VNIB01000008">
    <property type="protein sequence ID" value="TYO98152.1"/>
    <property type="molecule type" value="Genomic_DNA"/>
</dbReference>
<evidence type="ECO:0000256" key="3">
    <source>
        <dbReference type="HAMAP-Rule" id="MF_01440"/>
    </source>
</evidence>
<evidence type="ECO:0000313" key="4">
    <source>
        <dbReference type="EMBL" id="TYO98152.1"/>
    </source>
</evidence>
<dbReference type="HAMAP" id="MF_01440">
    <property type="entry name" value="CheD"/>
    <property type="match status" value="1"/>
</dbReference>
<dbReference type="EC" id="3.5.1.44" evidence="3"/>
<evidence type="ECO:0000256" key="2">
    <source>
        <dbReference type="ARBA" id="ARBA00022801"/>
    </source>
</evidence>
<dbReference type="CDD" id="cd16352">
    <property type="entry name" value="CheD"/>
    <property type="match status" value="1"/>
</dbReference>
<gene>
    <name evidence="3" type="primary">cheD</name>
    <name evidence="4" type="ORF">EDC39_10889</name>
</gene>
<sequence>MSRRQRVGIAEIRIARAPAGLVGYGLGSCLAISLYDPELRLGGFAHALLPRDESGQAGERPGKYVSSAVEALLAALVEAGAAPQRLQAKLAGGATMFPGLSSRQSVGERNVQMARQELSRLGIPLVAEDVGGSHGRTCELLLNDGKLLVRLSRGRDRIRII</sequence>
<dbReference type="Proteomes" id="UP000324159">
    <property type="component" value="Unassembled WGS sequence"/>
</dbReference>
<dbReference type="RefSeq" id="WP_148896223.1">
    <property type="nucleotide sequence ID" value="NZ_VNIB01000008.1"/>
</dbReference>
<keyword evidence="1 3" id="KW-0145">Chemotaxis</keyword>
<keyword evidence="5" id="KW-1185">Reference proteome</keyword>
<comment type="catalytic activity">
    <reaction evidence="3">
        <text>L-glutaminyl-[protein] + H2O = L-glutamyl-[protein] + NH4(+)</text>
        <dbReference type="Rhea" id="RHEA:16441"/>
        <dbReference type="Rhea" id="RHEA-COMP:10207"/>
        <dbReference type="Rhea" id="RHEA-COMP:10208"/>
        <dbReference type="ChEBI" id="CHEBI:15377"/>
        <dbReference type="ChEBI" id="CHEBI:28938"/>
        <dbReference type="ChEBI" id="CHEBI:29973"/>
        <dbReference type="ChEBI" id="CHEBI:30011"/>
        <dbReference type="EC" id="3.5.1.44"/>
    </reaction>
</comment>
<protein>
    <recommendedName>
        <fullName evidence="3">Probable chemoreceptor glutamine deamidase CheD</fullName>
        <ecNumber evidence="3">3.5.1.44</ecNumber>
    </recommendedName>
</protein>
<organism evidence="4 5">
    <name type="scientific">Geothermobacter ehrlichii</name>
    <dbReference type="NCBI Taxonomy" id="213224"/>
    <lineage>
        <taxon>Bacteria</taxon>
        <taxon>Pseudomonadati</taxon>
        <taxon>Thermodesulfobacteriota</taxon>
        <taxon>Desulfuromonadia</taxon>
        <taxon>Desulfuromonadales</taxon>
        <taxon>Geothermobacteraceae</taxon>
        <taxon>Geothermobacter</taxon>
    </lineage>
</organism>
<dbReference type="Gene3D" id="3.30.1330.200">
    <property type="match status" value="1"/>
</dbReference>
<dbReference type="GO" id="GO:0006935">
    <property type="term" value="P:chemotaxis"/>
    <property type="evidence" value="ECO:0007669"/>
    <property type="project" value="UniProtKB-UniRule"/>
</dbReference>
<dbReference type="SUPFAM" id="SSF64438">
    <property type="entry name" value="CNF1/YfiH-like putative cysteine hydrolases"/>
    <property type="match status" value="1"/>
</dbReference>
<comment type="function">
    <text evidence="3">Probably deamidates glutamine residues to glutamate on methyl-accepting chemotaxis receptors (MCPs), playing an important role in chemotaxis.</text>
</comment>
<dbReference type="GO" id="GO:0050568">
    <property type="term" value="F:protein-glutamine glutaminase activity"/>
    <property type="evidence" value="ECO:0007669"/>
    <property type="project" value="UniProtKB-UniRule"/>
</dbReference>